<evidence type="ECO:0000259" key="6">
    <source>
        <dbReference type="PROSITE" id="PS50219"/>
    </source>
</evidence>
<dbReference type="GO" id="GO:0015031">
    <property type="term" value="P:protein transport"/>
    <property type="evidence" value="ECO:0007669"/>
    <property type="project" value="UniProtKB-KW"/>
</dbReference>
<feature type="domain" description="CNH" evidence="6">
    <location>
        <begin position="33"/>
        <end position="439"/>
    </location>
</feature>
<feature type="compositionally biased region" description="Polar residues" evidence="5">
    <location>
        <begin position="232"/>
        <end position="252"/>
    </location>
</feature>
<keyword evidence="8" id="KW-1185">Reference proteome</keyword>
<keyword evidence="3" id="KW-0963">Cytoplasm</keyword>
<dbReference type="PROSITE" id="PS50219">
    <property type="entry name" value="CNH"/>
    <property type="match status" value="1"/>
</dbReference>
<name>A0A0A1TI01_9HYPO</name>
<dbReference type="GO" id="GO:0016020">
    <property type="term" value="C:membrane"/>
    <property type="evidence" value="ECO:0007669"/>
    <property type="project" value="TreeGrafter"/>
</dbReference>
<dbReference type="InterPro" id="IPR001180">
    <property type="entry name" value="CNH_dom"/>
</dbReference>
<dbReference type="STRING" id="1531966.A0A0A1TI01"/>
<evidence type="ECO:0000256" key="3">
    <source>
        <dbReference type="ARBA" id="ARBA00022490"/>
    </source>
</evidence>
<comment type="subcellular location">
    <subcellularLocation>
        <location evidence="1">Cytoplasm</location>
    </subcellularLocation>
</comment>
<feature type="region of interest" description="Disordered" evidence="5">
    <location>
        <begin position="226"/>
        <end position="333"/>
    </location>
</feature>
<reference evidence="7 8" key="1">
    <citation type="journal article" date="2015" name="Genome Announc.">
        <title>Draft Genome Sequence and Gene Annotation of the Entomopathogenic Fungus Verticillium hemipterigenum.</title>
        <authorList>
            <person name="Horn F."/>
            <person name="Habel A."/>
            <person name="Scharf D.H."/>
            <person name="Dworschak J."/>
            <person name="Brakhage A.A."/>
            <person name="Guthke R."/>
            <person name="Hertweck C."/>
            <person name="Linde J."/>
        </authorList>
    </citation>
    <scope>NUCLEOTIDE SEQUENCE [LARGE SCALE GENOMIC DNA]</scope>
</reference>
<keyword evidence="2" id="KW-0813">Transport</keyword>
<proteinExistence type="predicted"/>
<dbReference type="InterPro" id="IPR032914">
    <property type="entry name" value="Vam6/VPS39/TRAP1"/>
</dbReference>
<evidence type="ECO:0000256" key="4">
    <source>
        <dbReference type="ARBA" id="ARBA00022927"/>
    </source>
</evidence>
<dbReference type="AlphaFoldDB" id="A0A0A1TI01"/>
<dbReference type="GO" id="GO:0005737">
    <property type="term" value="C:cytoplasm"/>
    <property type="evidence" value="ECO:0007669"/>
    <property type="project" value="UniProtKB-SubCell"/>
</dbReference>
<dbReference type="GO" id="GO:0006914">
    <property type="term" value="P:autophagy"/>
    <property type="evidence" value="ECO:0007669"/>
    <property type="project" value="TreeGrafter"/>
</dbReference>
<accession>A0A0A1TI01</accession>
<evidence type="ECO:0000313" key="8">
    <source>
        <dbReference type="Proteomes" id="UP000039046"/>
    </source>
</evidence>
<organism evidence="7 8">
    <name type="scientific">[Torrubiella] hemipterigena</name>
    <dbReference type="NCBI Taxonomy" id="1531966"/>
    <lineage>
        <taxon>Eukaryota</taxon>
        <taxon>Fungi</taxon>
        <taxon>Dikarya</taxon>
        <taxon>Ascomycota</taxon>
        <taxon>Pezizomycotina</taxon>
        <taxon>Sordariomycetes</taxon>
        <taxon>Hypocreomycetidae</taxon>
        <taxon>Hypocreales</taxon>
        <taxon>Clavicipitaceae</taxon>
        <taxon>Clavicipitaceae incertae sedis</taxon>
        <taxon>'Torrubiella' clade</taxon>
    </lineage>
</organism>
<protein>
    <recommendedName>
        <fullName evidence="6">CNH domain-containing protein</fullName>
    </recommendedName>
</protein>
<dbReference type="PANTHER" id="PTHR12894:SF27">
    <property type="entry name" value="TRANSFORMING GROWTH FACTOR-BETA RECEPTOR-ASSOCIATED PROTEIN 1"/>
    <property type="match status" value="1"/>
</dbReference>
<dbReference type="EMBL" id="CDHN01000007">
    <property type="protein sequence ID" value="CEJ94604.1"/>
    <property type="molecule type" value="Genomic_DNA"/>
</dbReference>
<evidence type="ECO:0000256" key="2">
    <source>
        <dbReference type="ARBA" id="ARBA00022448"/>
    </source>
</evidence>
<dbReference type="Proteomes" id="UP000039046">
    <property type="component" value="Unassembled WGS sequence"/>
</dbReference>
<gene>
    <name evidence="7" type="ORF">VHEMI10123</name>
</gene>
<evidence type="ECO:0000256" key="5">
    <source>
        <dbReference type="SAM" id="MobiDB-lite"/>
    </source>
</evidence>
<evidence type="ECO:0000313" key="7">
    <source>
        <dbReference type="EMBL" id="CEJ94604.1"/>
    </source>
</evidence>
<dbReference type="HOGENOM" id="CLU_008225_0_0_1"/>
<dbReference type="GO" id="GO:0034058">
    <property type="term" value="P:endosomal vesicle fusion"/>
    <property type="evidence" value="ECO:0007669"/>
    <property type="project" value="TreeGrafter"/>
</dbReference>
<evidence type="ECO:0000256" key="1">
    <source>
        <dbReference type="ARBA" id="ARBA00004496"/>
    </source>
</evidence>
<feature type="compositionally biased region" description="Basic and acidic residues" evidence="5">
    <location>
        <begin position="276"/>
        <end position="288"/>
    </location>
</feature>
<sequence length="1174" mass="129883">MIPQRPGGDQVGPYVLRPLLEQVPLSEDGSQDDLRINCVEYYDGNLYVGTSASEVLHFVRIPPDPADKNGAPMFISASRTSPYSDPSGTSKPGVQQIMLLPRIGKACILCNGTVSFYSLPELSPAFGSTQARNCNWIGGIDLNESLTEAADEQNTVTIMLSLQRKINVVRMAEDGRPQLLKEISFPGSRVSARRESIACVADSKSYSLLDVNRKLMIPLMSISSLDTSSTSHIGHTQSLPTETGSMQRSSSLAEPRSSRHQSHSRTSSLGGSILDNLRRHEPAKHDYDDQSIGGSPQRFASPQPPEQETNKALPPVPGEPAPELPASESKTSLPAVPLRPHIASPTPEEFLLVVGTGPNEVGIGMFVSVDGDTTRPTIEFESYPNEVVLDGVAADPSMSQADIQADDDCYVLASLSVDDNGTTRHGLEIQRWDAGAEAVPQKHWIAAGEGAGHYGIKALLGTEETISDLIVTKLSERRFHPFPNSIEASTASLKSVDSRTAMSMERLAKERELFERDSDSHDGDSITEGWEASRISDGEEFTRRLAKINSNIAVWSQTQIWWAVRNPMLLQLDARLESAVSEKDGWPLAIDSHVVFSVLSSIKERDATSELEFLTFRYIQQKAGILLLGSLLMGHAEQQLSDGQIQILESVLMESQLDPRVVLSFIPGLGNEILQARQGIWVYNGIKIAAEVFLQSRAFEAIAKGSLGNLESQILQFLRRFLSAWRKRKGFGSVSDEKEVFGTVEASLLCVLLELDRPNLKNANHNSAIRLELNDFVNKGVDSFERAISLLEAHHRLFMLSRLYQSRKMSADVLATWKRIIEGERDDGNELVDGEVRVREYLTKIGNQSLVRQYGIWLAQRNPKLGVQVFTEDKGKAPKFEPTEAVEILKEEAPDAVKYYLEHLTFGKGHTAYVNELITYYLDVVIEDLKKPASCEAIMAAYGAYRALQAPKPTYHHFLEENSPENDEVWESRLRLLQLLGGAHDYDSAAIRKRIASLPDDLLVPETVILASREHNHKDALRLLVQKLGDYDSALSYCLRGSSSLFSTTTADSLHSLELAIELQRNLFNIVLREFLVIEDAADRIEQTGSLLARFGGWFDVAEVLQLIPDSWPVEVIAVFLVGAIRRMVREKREAMVAKALSRAQNLRASAAVIEEICEKGPIVQEEAAEEATV</sequence>
<dbReference type="OrthoDB" id="5325112at2759"/>
<keyword evidence="4" id="KW-0653">Protein transport</keyword>
<dbReference type="PANTHER" id="PTHR12894">
    <property type="entry name" value="CNH DOMAIN CONTAINING"/>
    <property type="match status" value="1"/>
</dbReference>
<feature type="compositionally biased region" description="Pro residues" evidence="5">
    <location>
        <begin position="314"/>
        <end position="323"/>
    </location>
</feature>